<dbReference type="AlphaFoldDB" id="A0A1V6UAQ7"/>
<proteinExistence type="predicted"/>
<dbReference type="STRING" id="36646.A0A1V6UAQ7"/>
<feature type="signal peptide" evidence="2">
    <location>
        <begin position="1"/>
        <end position="21"/>
    </location>
</feature>
<dbReference type="EMBL" id="MDDG01000013">
    <property type="protein sequence ID" value="OQE35526.1"/>
    <property type="molecule type" value="Genomic_DNA"/>
</dbReference>
<dbReference type="Proteomes" id="UP000191500">
    <property type="component" value="Unassembled WGS sequence"/>
</dbReference>
<feature type="compositionally biased region" description="Acidic residues" evidence="1">
    <location>
        <begin position="97"/>
        <end position="109"/>
    </location>
</feature>
<evidence type="ECO:0000256" key="1">
    <source>
        <dbReference type="SAM" id="MobiDB-lite"/>
    </source>
</evidence>
<comment type="caution">
    <text evidence="3">The sequence shown here is derived from an EMBL/GenBank/DDBJ whole genome shotgun (WGS) entry which is preliminary data.</text>
</comment>
<gene>
    <name evidence="3" type="ORF">PENCOP_c013G07667</name>
</gene>
<name>A0A1V6UAQ7_9EURO</name>
<organism evidence="3 4">
    <name type="scientific">Penicillium coprophilum</name>
    <dbReference type="NCBI Taxonomy" id="36646"/>
    <lineage>
        <taxon>Eukaryota</taxon>
        <taxon>Fungi</taxon>
        <taxon>Dikarya</taxon>
        <taxon>Ascomycota</taxon>
        <taxon>Pezizomycotina</taxon>
        <taxon>Eurotiomycetes</taxon>
        <taxon>Eurotiomycetidae</taxon>
        <taxon>Eurotiales</taxon>
        <taxon>Aspergillaceae</taxon>
        <taxon>Penicillium</taxon>
    </lineage>
</organism>
<evidence type="ECO:0000313" key="4">
    <source>
        <dbReference type="Proteomes" id="UP000191500"/>
    </source>
</evidence>
<feature type="chain" id="PRO_5013320173" description="Extracellular membrane protein CFEM domain-containing protein" evidence="2">
    <location>
        <begin position="22"/>
        <end position="216"/>
    </location>
</feature>
<keyword evidence="2" id="KW-0732">Signal</keyword>
<accession>A0A1V6UAQ7</accession>
<feature type="region of interest" description="Disordered" evidence="1">
    <location>
        <begin position="134"/>
        <end position="185"/>
    </location>
</feature>
<evidence type="ECO:0008006" key="5">
    <source>
        <dbReference type="Google" id="ProtNLM"/>
    </source>
</evidence>
<evidence type="ECO:0000256" key="2">
    <source>
        <dbReference type="SAM" id="SignalP"/>
    </source>
</evidence>
<sequence>MHTQKLLPLCGLLLASNIAIASKLDLDDVPTPCRPACSSVIRTAKSCDAKHERDSAEIQCICDWDAAKTQIPLCSACITQYQSDKRNNNFTDGDRGDYDDDSDDDDDDNEALDLVYSCSLTTTTYNSAAVTTVTGTSTSTATSNTATTTSSSSTSETNSQGSTGSTSSGSGSSDSVGNSAGAASSATSIPDAAAGISVPGAASMAGVMGLMALAWL</sequence>
<reference evidence="4" key="1">
    <citation type="journal article" date="2017" name="Nat. Microbiol.">
        <title>Global analysis of biosynthetic gene clusters reveals vast potential of secondary metabolite production in Penicillium species.</title>
        <authorList>
            <person name="Nielsen J.C."/>
            <person name="Grijseels S."/>
            <person name="Prigent S."/>
            <person name="Ji B."/>
            <person name="Dainat J."/>
            <person name="Nielsen K.F."/>
            <person name="Frisvad J.C."/>
            <person name="Workman M."/>
            <person name="Nielsen J."/>
        </authorList>
    </citation>
    <scope>NUCLEOTIDE SEQUENCE [LARGE SCALE GENOMIC DNA]</scope>
    <source>
        <strain evidence="4">IBT 31321</strain>
    </source>
</reference>
<keyword evidence="4" id="KW-1185">Reference proteome</keyword>
<feature type="region of interest" description="Disordered" evidence="1">
    <location>
        <begin position="88"/>
        <end position="109"/>
    </location>
</feature>
<evidence type="ECO:0000313" key="3">
    <source>
        <dbReference type="EMBL" id="OQE35526.1"/>
    </source>
</evidence>
<protein>
    <recommendedName>
        <fullName evidence="5">Extracellular membrane protein CFEM domain-containing protein</fullName>
    </recommendedName>
</protein>